<organism evidence="2 3">
    <name type="scientific">Clostridium liquoris</name>
    <dbReference type="NCBI Taxonomy" id="1289519"/>
    <lineage>
        <taxon>Bacteria</taxon>
        <taxon>Bacillati</taxon>
        <taxon>Bacillota</taxon>
        <taxon>Clostridia</taxon>
        <taxon>Eubacteriales</taxon>
        <taxon>Clostridiaceae</taxon>
        <taxon>Clostridium</taxon>
    </lineage>
</organism>
<gene>
    <name evidence="2" type="ORF">CLLI_16160</name>
</gene>
<dbReference type="Proteomes" id="UP000239706">
    <property type="component" value="Unassembled WGS sequence"/>
</dbReference>
<dbReference type="InterPro" id="IPR002686">
    <property type="entry name" value="Transposase_17"/>
</dbReference>
<sequence length="304" mass="35812">MPRAARIKNSDSIFHIMIRSISEISLYKEDEDKDKYLKLIKKYQGVFGFKVYGYCLMTNHGHLIIDVNGSDISKIMHGINQCYAQYFNKKYERCGHVFQDRFKSKVVYNNKYLITLSAYIHNNPLDIEEYKQCVENYKYSTLGIYLGIRNDNLEIVDDDFVMQLLNENVENARERYIKLVYKCDDKAIKADTEFTNEKSEYRSERSILIRDHDPDKIIDFVIKYTGIEKRKVHFKNNRMATESKALCVLLMRYFCNFTYKDICKVIGNLTLSRVSKLCAIGVEIIYNDEKYCNIIEDFLKSSVA</sequence>
<dbReference type="GO" id="GO:0006313">
    <property type="term" value="P:DNA transposition"/>
    <property type="evidence" value="ECO:0007669"/>
    <property type="project" value="InterPro"/>
</dbReference>
<dbReference type="PANTHER" id="PTHR34322">
    <property type="entry name" value="TRANSPOSASE, Y1_TNP DOMAIN-CONTAINING"/>
    <property type="match status" value="1"/>
</dbReference>
<feature type="domain" description="Transposase IS200-like" evidence="1">
    <location>
        <begin position="9"/>
        <end position="123"/>
    </location>
</feature>
<comment type="caution">
    <text evidence="2">The sequence shown here is derived from an EMBL/GenBank/DDBJ whole genome shotgun (WGS) entry which is preliminary data.</text>
</comment>
<name>A0A2T0B3S8_9CLOT</name>
<reference evidence="2 3" key="1">
    <citation type="submission" date="2018-03" db="EMBL/GenBank/DDBJ databases">
        <title>Genome sequence of Clostridium liquoris DSM 100320.</title>
        <authorList>
            <person name="Poehlein A."/>
            <person name="Daniel R."/>
        </authorList>
    </citation>
    <scope>NUCLEOTIDE SEQUENCE [LARGE SCALE GENOMIC DNA]</scope>
    <source>
        <strain evidence="2 3">DSM 100320</strain>
    </source>
</reference>
<dbReference type="PANTHER" id="PTHR34322:SF2">
    <property type="entry name" value="TRANSPOSASE IS200-LIKE DOMAIN-CONTAINING PROTEIN"/>
    <property type="match status" value="1"/>
</dbReference>
<dbReference type="RefSeq" id="WP_106063707.1">
    <property type="nucleotide sequence ID" value="NZ_PVXO01000044.1"/>
</dbReference>
<dbReference type="GO" id="GO:0043565">
    <property type="term" value="F:sequence-specific DNA binding"/>
    <property type="evidence" value="ECO:0007669"/>
    <property type="project" value="InterPro"/>
</dbReference>
<dbReference type="SUPFAM" id="SSF48295">
    <property type="entry name" value="TrpR-like"/>
    <property type="match status" value="1"/>
</dbReference>
<proteinExistence type="predicted"/>
<dbReference type="OrthoDB" id="9788881at2"/>
<evidence type="ECO:0000313" key="3">
    <source>
        <dbReference type="Proteomes" id="UP000239706"/>
    </source>
</evidence>
<evidence type="ECO:0000259" key="1">
    <source>
        <dbReference type="SMART" id="SM01321"/>
    </source>
</evidence>
<dbReference type="Gene3D" id="3.30.70.1290">
    <property type="entry name" value="Transposase IS200-like"/>
    <property type="match status" value="1"/>
</dbReference>
<dbReference type="EMBL" id="PVXO01000044">
    <property type="protein sequence ID" value="PRR78532.1"/>
    <property type="molecule type" value="Genomic_DNA"/>
</dbReference>
<keyword evidence="3" id="KW-1185">Reference proteome</keyword>
<accession>A0A2T0B3S8</accession>
<dbReference type="AlphaFoldDB" id="A0A2T0B3S8"/>
<dbReference type="SMART" id="SM01321">
    <property type="entry name" value="Y1_Tnp"/>
    <property type="match status" value="1"/>
</dbReference>
<dbReference type="InterPro" id="IPR036515">
    <property type="entry name" value="Transposase_17_sf"/>
</dbReference>
<dbReference type="SUPFAM" id="SSF143422">
    <property type="entry name" value="Transposase IS200-like"/>
    <property type="match status" value="1"/>
</dbReference>
<dbReference type="InterPro" id="IPR010921">
    <property type="entry name" value="Trp_repressor/repl_initiator"/>
</dbReference>
<dbReference type="Pfam" id="PF01797">
    <property type="entry name" value="Y1_Tnp"/>
    <property type="match status" value="1"/>
</dbReference>
<protein>
    <submittedName>
        <fullName evidence="2">Transposase IS200 like protein</fullName>
    </submittedName>
</protein>
<dbReference type="GO" id="GO:0004803">
    <property type="term" value="F:transposase activity"/>
    <property type="evidence" value="ECO:0007669"/>
    <property type="project" value="InterPro"/>
</dbReference>
<evidence type="ECO:0000313" key="2">
    <source>
        <dbReference type="EMBL" id="PRR78532.1"/>
    </source>
</evidence>